<feature type="transmembrane region" description="Helical" evidence="1">
    <location>
        <begin position="48"/>
        <end position="66"/>
    </location>
</feature>
<dbReference type="AlphaFoldDB" id="A0A4X1VUI7"/>
<evidence type="ECO:0000313" key="3">
    <source>
        <dbReference type="Proteomes" id="UP000314985"/>
    </source>
</evidence>
<protein>
    <submittedName>
        <fullName evidence="2">Uncharacterized protein</fullName>
    </submittedName>
</protein>
<reference evidence="2 3" key="1">
    <citation type="submission" date="2017-08" db="EMBL/GenBank/DDBJ databases">
        <title>USMARCv1.0.</title>
        <authorList>
            <person name="Hannum G.I."/>
            <person name="Koren S."/>
            <person name="Schroeder S.G."/>
            <person name="Chin S.C."/>
            <person name="Nonneman D.J."/>
            <person name="Becker S.A."/>
            <person name="Rosen B.D."/>
            <person name="Bickhart D.M."/>
            <person name="Putnam N.H."/>
            <person name="Green R.E."/>
            <person name="Tuggle C.K."/>
            <person name="Liu H."/>
            <person name="Rohrer G.A."/>
            <person name="Warr A."/>
            <person name="Hall R."/>
            <person name="Kim K."/>
            <person name="Hume D.A."/>
            <person name="Talbot R."/>
            <person name="Chow W."/>
            <person name="Howe K."/>
            <person name="Schwartz A.S."/>
            <person name="Watson M."/>
            <person name="Archibald A.L."/>
            <person name="Phillippy A.M."/>
            <person name="Smith T.P.L."/>
        </authorList>
    </citation>
    <scope>NUCLEOTIDE SEQUENCE [LARGE SCALE GENOMIC DNA]</scope>
</reference>
<sequence length="67" mass="7709">MAVSLPGFGMRVPPRGGGRQVLDGAERWQLNYEVQSPSGANSFPKHSYWLDLWLFDLVLFFFVYFLP</sequence>
<dbReference type="Proteomes" id="UP000314985">
    <property type="component" value="Chromosome 1"/>
</dbReference>
<keyword evidence="1" id="KW-0812">Transmembrane</keyword>
<dbReference type="PANTHER" id="PTHR37367:SF1">
    <property type="entry name" value="CHROMOSOME 4 OPEN READING FRAME 3"/>
    <property type="match status" value="1"/>
</dbReference>
<dbReference type="Pfam" id="PF17696">
    <property type="entry name" value="ALN"/>
    <property type="match status" value="1"/>
</dbReference>
<keyword evidence="1" id="KW-0472">Membrane</keyword>
<organism evidence="2 3">
    <name type="scientific">Sus scrofa</name>
    <name type="common">Pig</name>
    <dbReference type="NCBI Taxonomy" id="9823"/>
    <lineage>
        <taxon>Eukaryota</taxon>
        <taxon>Metazoa</taxon>
        <taxon>Chordata</taxon>
        <taxon>Craniata</taxon>
        <taxon>Vertebrata</taxon>
        <taxon>Euteleostomi</taxon>
        <taxon>Mammalia</taxon>
        <taxon>Eutheria</taxon>
        <taxon>Laurasiatheria</taxon>
        <taxon>Artiodactyla</taxon>
        <taxon>Suina</taxon>
        <taxon>Suidae</taxon>
        <taxon>Sus</taxon>
    </lineage>
</organism>
<proteinExistence type="predicted"/>
<dbReference type="InterPro" id="IPR038780">
    <property type="entry name" value="ALN"/>
</dbReference>
<dbReference type="Ensembl" id="ENSSSCT00070055769.1">
    <property type="protein sequence ID" value="ENSSSCP00070047373.1"/>
    <property type="gene ID" value="ENSSSCG00070027798.1"/>
</dbReference>
<evidence type="ECO:0000313" key="2">
    <source>
        <dbReference type="Ensembl" id="ENSSSCP00070047373.1"/>
    </source>
</evidence>
<dbReference type="PANTHER" id="PTHR37367">
    <property type="entry name" value="CHROMOSOME 4 OPEN READING FRAME 3"/>
    <property type="match status" value="1"/>
</dbReference>
<evidence type="ECO:0000256" key="1">
    <source>
        <dbReference type="SAM" id="Phobius"/>
    </source>
</evidence>
<reference evidence="2" key="2">
    <citation type="submission" date="2025-08" db="UniProtKB">
        <authorList>
            <consortium name="Ensembl"/>
        </authorList>
    </citation>
    <scope>IDENTIFICATION</scope>
</reference>
<keyword evidence="1" id="KW-1133">Transmembrane helix</keyword>
<name>A0A4X1VUI7_PIG</name>
<accession>A0A4X1VUI7</accession>